<evidence type="ECO:0000313" key="4">
    <source>
        <dbReference type="EMBL" id="MUI15801.1"/>
    </source>
</evidence>
<dbReference type="SUPFAM" id="SSF46894">
    <property type="entry name" value="C-terminal effector domain of the bipartite response regulators"/>
    <property type="match status" value="1"/>
</dbReference>
<keyword evidence="5" id="KW-1185">Reference proteome</keyword>
<dbReference type="Pfam" id="PF00486">
    <property type="entry name" value="Trans_reg_C"/>
    <property type="match status" value="1"/>
</dbReference>
<protein>
    <recommendedName>
        <fullName evidence="3">OmpR/PhoB-type domain-containing protein</fullName>
    </recommendedName>
</protein>
<dbReference type="AlphaFoldDB" id="A0A6I3XPS9"/>
<dbReference type="CDD" id="cd00383">
    <property type="entry name" value="trans_reg_C"/>
    <property type="match status" value="1"/>
</dbReference>
<keyword evidence="1 2" id="KW-0238">DNA-binding</keyword>
<feature type="DNA-binding region" description="OmpR/PhoB-type" evidence="2">
    <location>
        <begin position="4"/>
        <end position="102"/>
    </location>
</feature>
<accession>A0A6I3XPS9</accession>
<reference evidence="4 5" key="1">
    <citation type="submission" date="2019-11" db="EMBL/GenBank/DDBJ databases">
        <title>Draft Genome Sequences of Six Type Strains of the Genus Massilia.</title>
        <authorList>
            <person name="Miess H."/>
            <person name="Frediansyah A."/>
            <person name="Goeker M."/>
            <person name="Gross H."/>
        </authorList>
    </citation>
    <scope>NUCLEOTIDE SEQUENCE [LARGE SCALE GENOMIC DNA]</scope>
    <source>
        <strain evidence="4 5">DSM 17513</strain>
    </source>
</reference>
<dbReference type="PANTHER" id="PTHR47691">
    <property type="entry name" value="REGULATOR-RELATED"/>
    <property type="match status" value="1"/>
</dbReference>
<dbReference type="OrthoDB" id="9045337at2"/>
<proteinExistence type="predicted"/>
<comment type="caution">
    <text evidence="4">The sequence shown here is derived from an EMBL/GenBank/DDBJ whole genome shotgun (WGS) entry which is preliminary data.</text>
</comment>
<dbReference type="PROSITE" id="PS51755">
    <property type="entry name" value="OMPR_PHOB"/>
    <property type="match status" value="1"/>
</dbReference>
<dbReference type="Proteomes" id="UP000431684">
    <property type="component" value="Unassembled WGS sequence"/>
</dbReference>
<evidence type="ECO:0000256" key="1">
    <source>
        <dbReference type="ARBA" id="ARBA00023125"/>
    </source>
</evidence>
<organism evidence="4 5">
    <name type="scientific">Pseudoduganella dura</name>
    <dbReference type="NCBI Taxonomy" id="321982"/>
    <lineage>
        <taxon>Bacteria</taxon>
        <taxon>Pseudomonadati</taxon>
        <taxon>Pseudomonadota</taxon>
        <taxon>Betaproteobacteria</taxon>
        <taxon>Burkholderiales</taxon>
        <taxon>Oxalobacteraceae</taxon>
        <taxon>Telluria group</taxon>
        <taxon>Pseudoduganella</taxon>
    </lineage>
</organism>
<sequence length="121" mass="13763">MKKTMEYLFGPFRFIPARRTLHCGDVPQRIGSRAFDILTVLVERPSEPVSKRELINRVWPTTVVEDGNLKVHVSALRRTLGEFEEGSNYIATIIGRGYCFVGPVQANKIAAERQLRLIHPD</sequence>
<dbReference type="GO" id="GO:0003677">
    <property type="term" value="F:DNA binding"/>
    <property type="evidence" value="ECO:0007669"/>
    <property type="project" value="UniProtKB-UniRule"/>
</dbReference>
<evidence type="ECO:0000259" key="3">
    <source>
        <dbReference type="PROSITE" id="PS51755"/>
    </source>
</evidence>
<dbReference type="EMBL" id="WNWM01000002">
    <property type="protein sequence ID" value="MUI15801.1"/>
    <property type="molecule type" value="Genomic_DNA"/>
</dbReference>
<evidence type="ECO:0000256" key="2">
    <source>
        <dbReference type="PROSITE-ProRule" id="PRU01091"/>
    </source>
</evidence>
<feature type="domain" description="OmpR/PhoB-type" evidence="3">
    <location>
        <begin position="4"/>
        <end position="102"/>
    </location>
</feature>
<dbReference type="GO" id="GO:0000160">
    <property type="term" value="P:phosphorelay signal transduction system"/>
    <property type="evidence" value="ECO:0007669"/>
    <property type="project" value="InterPro"/>
</dbReference>
<dbReference type="PANTHER" id="PTHR47691:SF3">
    <property type="entry name" value="HTH-TYPE TRANSCRIPTIONAL REGULATOR RV0890C-RELATED"/>
    <property type="match status" value="1"/>
</dbReference>
<dbReference type="SMART" id="SM00862">
    <property type="entry name" value="Trans_reg_C"/>
    <property type="match status" value="1"/>
</dbReference>
<evidence type="ECO:0000313" key="5">
    <source>
        <dbReference type="Proteomes" id="UP000431684"/>
    </source>
</evidence>
<dbReference type="InterPro" id="IPR016032">
    <property type="entry name" value="Sig_transdc_resp-reg_C-effctor"/>
</dbReference>
<dbReference type="InterPro" id="IPR001867">
    <property type="entry name" value="OmpR/PhoB-type_DNA-bd"/>
</dbReference>
<dbReference type="Gene3D" id="1.10.10.10">
    <property type="entry name" value="Winged helix-like DNA-binding domain superfamily/Winged helix DNA-binding domain"/>
    <property type="match status" value="1"/>
</dbReference>
<dbReference type="GO" id="GO:0006355">
    <property type="term" value="P:regulation of DNA-templated transcription"/>
    <property type="evidence" value="ECO:0007669"/>
    <property type="project" value="InterPro"/>
</dbReference>
<gene>
    <name evidence="4" type="ORF">GJV26_25575</name>
</gene>
<dbReference type="InterPro" id="IPR036388">
    <property type="entry name" value="WH-like_DNA-bd_sf"/>
</dbReference>
<name>A0A6I3XPS9_9BURK</name>